<reference evidence="1 4" key="2">
    <citation type="submission" date="2020-08" db="EMBL/GenBank/DDBJ databases">
        <title>Sequencing the genomes of 1000 actinobacteria strains.</title>
        <authorList>
            <person name="Klenk H.-P."/>
        </authorList>
    </citation>
    <scope>NUCLEOTIDE SEQUENCE [LARGE SCALE GENOMIC DNA]</scope>
    <source>
        <strain evidence="1 4">DSM 16678</strain>
    </source>
</reference>
<organism evidence="2 3">
    <name type="scientific">Modestobacter versicolor</name>
    <dbReference type="NCBI Taxonomy" id="429133"/>
    <lineage>
        <taxon>Bacteria</taxon>
        <taxon>Bacillati</taxon>
        <taxon>Actinomycetota</taxon>
        <taxon>Actinomycetes</taxon>
        <taxon>Geodermatophilales</taxon>
        <taxon>Geodermatophilaceae</taxon>
        <taxon>Modestobacter</taxon>
    </lineage>
</organism>
<evidence type="ECO:0000313" key="1">
    <source>
        <dbReference type="EMBL" id="MBB3677534.1"/>
    </source>
</evidence>
<evidence type="ECO:0000313" key="2">
    <source>
        <dbReference type="EMBL" id="PZA19630.1"/>
    </source>
</evidence>
<protein>
    <submittedName>
        <fullName evidence="2">Uncharacterized protein</fullName>
    </submittedName>
</protein>
<sequence length="67" mass="6859">MALVPVMVGAVLDRARGVAPDAWRRALTAVLDGFRPAGAGALPGAPLTPDQLEQLMAAGGPRRARQG</sequence>
<accession>A0A323V6D1</accession>
<name>A0A323V6D1_9ACTN</name>
<dbReference type="OrthoDB" id="9795011at2"/>
<evidence type="ECO:0000313" key="3">
    <source>
        <dbReference type="Proteomes" id="UP000247602"/>
    </source>
</evidence>
<evidence type="ECO:0000313" key="4">
    <source>
        <dbReference type="Proteomes" id="UP000580718"/>
    </source>
</evidence>
<proteinExistence type="predicted"/>
<keyword evidence="3" id="KW-1185">Reference proteome</keyword>
<dbReference type="Proteomes" id="UP000580718">
    <property type="component" value="Unassembled WGS sequence"/>
</dbReference>
<dbReference type="RefSeq" id="WP_110553945.1">
    <property type="nucleotide sequence ID" value="NZ_JACIBU010000001.1"/>
</dbReference>
<gene>
    <name evidence="2" type="ORF">DMO24_19695</name>
    <name evidence="1" type="ORF">FHX36_003269</name>
</gene>
<reference evidence="2 3" key="1">
    <citation type="submission" date="2018-06" db="EMBL/GenBank/DDBJ databases">
        <title>Draft genome sequence of Modestobacter versicolor CP153-2.</title>
        <authorList>
            <person name="Gundlapally S.R."/>
        </authorList>
    </citation>
    <scope>NUCLEOTIDE SEQUENCE [LARGE SCALE GENOMIC DNA]</scope>
    <source>
        <strain evidence="2 3">CP153-2</strain>
    </source>
</reference>
<dbReference type="EMBL" id="JACIBU010000001">
    <property type="protein sequence ID" value="MBB3677534.1"/>
    <property type="molecule type" value="Genomic_DNA"/>
</dbReference>
<comment type="caution">
    <text evidence="2">The sequence shown here is derived from an EMBL/GenBank/DDBJ whole genome shotgun (WGS) entry which is preliminary data.</text>
</comment>
<dbReference type="Proteomes" id="UP000247602">
    <property type="component" value="Unassembled WGS sequence"/>
</dbReference>
<dbReference type="EMBL" id="QKNV01000297">
    <property type="protein sequence ID" value="PZA19630.1"/>
    <property type="molecule type" value="Genomic_DNA"/>
</dbReference>
<dbReference type="AlphaFoldDB" id="A0A323V6D1"/>